<evidence type="ECO:0000313" key="1">
    <source>
        <dbReference type="EMBL" id="MDI1491247.1"/>
    </source>
</evidence>
<evidence type="ECO:0000313" key="2">
    <source>
        <dbReference type="Proteomes" id="UP001161017"/>
    </source>
</evidence>
<name>A0AA43QRK9_9LECA</name>
<protein>
    <submittedName>
        <fullName evidence="1">Uncharacterized protein</fullName>
    </submittedName>
</protein>
<keyword evidence="2" id="KW-1185">Reference proteome</keyword>
<dbReference type="Proteomes" id="UP001161017">
    <property type="component" value="Unassembled WGS sequence"/>
</dbReference>
<dbReference type="EMBL" id="JAPUFD010000014">
    <property type="protein sequence ID" value="MDI1491247.1"/>
    <property type="molecule type" value="Genomic_DNA"/>
</dbReference>
<gene>
    <name evidence="1" type="ORF">OHK93_002455</name>
</gene>
<comment type="caution">
    <text evidence="1">The sequence shown here is derived from an EMBL/GenBank/DDBJ whole genome shotgun (WGS) entry which is preliminary data.</text>
</comment>
<dbReference type="AlphaFoldDB" id="A0AA43QRK9"/>
<sequence>MKIISEPVADHWYRSIQLLGDPMRPLLFSGAKYSLSGFTVSYTEVTGAVLPAWYFLGVVTSCLLDIFRYKPATTVPSGIYECAEHGVILSLAGKAVPLDYDFVWLILLILRNTFELYQMGNLKFTVAGPGPSLTTVGYLRFTGDQTGNMNSTIAQVGNISLPIGGQVGNVDLAK</sequence>
<proteinExistence type="predicted"/>
<reference evidence="1" key="1">
    <citation type="journal article" date="2023" name="Genome Biol. Evol.">
        <title>First Whole Genome Sequence and Flow Cytometry Genome Size Data for the Lichen-Forming Fungus Ramalina farinacea (Ascomycota).</title>
        <authorList>
            <person name="Llewellyn T."/>
            <person name="Mian S."/>
            <person name="Hill R."/>
            <person name="Leitch I.J."/>
            <person name="Gaya E."/>
        </authorList>
    </citation>
    <scope>NUCLEOTIDE SEQUENCE</scope>
    <source>
        <strain evidence="1">LIQ254RAFAR</strain>
    </source>
</reference>
<accession>A0AA43QRK9</accession>
<organism evidence="1 2">
    <name type="scientific">Ramalina farinacea</name>
    <dbReference type="NCBI Taxonomy" id="258253"/>
    <lineage>
        <taxon>Eukaryota</taxon>
        <taxon>Fungi</taxon>
        <taxon>Dikarya</taxon>
        <taxon>Ascomycota</taxon>
        <taxon>Pezizomycotina</taxon>
        <taxon>Lecanoromycetes</taxon>
        <taxon>OSLEUM clade</taxon>
        <taxon>Lecanoromycetidae</taxon>
        <taxon>Lecanorales</taxon>
        <taxon>Lecanorineae</taxon>
        <taxon>Ramalinaceae</taxon>
        <taxon>Ramalina</taxon>
    </lineage>
</organism>